<keyword evidence="2" id="KW-0732">Signal</keyword>
<feature type="compositionally biased region" description="Low complexity" evidence="1">
    <location>
        <begin position="28"/>
        <end position="41"/>
    </location>
</feature>
<evidence type="ECO:0000313" key="3">
    <source>
        <dbReference type="EMBL" id="MBT2330449.1"/>
    </source>
</evidence>
<gene>
    <name evidence="3" type="ORF">J7E47_17150</name>
</gene>
<protein>
    <recommendedName>
        <fullName evidence="5">Lipoprotein</fullName>
    </recommendedName>
</protein>
<dbReference type="EMBL" id="JAGGOB010000036">
    <property type="protein sequence ID" value="MBT2330449.1"/>
    <property type="molecule type" value="Genomic_DNA"/>
</dbReference>
<comment type="caution">
    <text evidence="3">The sequence shown here is derived from an EMBL/GenBank/DDBJ whole genome shotgun (WGS) entry which is preliminary data.</text>
</comment>
<organism evidence="3 4">
    <name type="scientific">Pseudomonas fluorescens</name>
    <dbReference type="NCBI Taxonomy" id="294"/>
    <lineage>
        <taxon>Bacteria</taxon>
        <taxon>Pseudomonadati</taxon>
        <taxon>Pseudomonadota</taxon>
        <taxon>Gammaproteobacteria</taxon>
        <taxon>Pseudomonadales</taxon>
        <taxon>Pseudomonadaceae</taxon>
        <taxon>Pseudomonas</taxon>
    </lineage>
</organism>
<accession>A0A944DKM8</accession>
<sequence length="523" mass="58131">MNKLLVSLACAFLLQGCTAFLPHEPDSDAISSQSDTTTTTSVRPLQGPAMADELRRRYQDTRTDCGSANRPAFLCSGIVLRGTSHSENKPYDAWDPSDTAIRVGGTSFSYIRSDFNMKRLAFNYDKGYVFFPYMDTPANKLKIEILCFFPLDGQSDYRSNKGCGAHKDEPKVSEPCGLQNINTAEQWREHYVIYPQSIKRCGFDVSKTSSVPTAAVFRQALLTAPLVFPLTFDKPNDIRLTTWPTGVPDQLPIEAFIYTLNTGISSVQHDQRRFHNLTGIVLPIIKITLPSTFQGQATFEYRDADQAVLPETPEKLKPKVPKAYNAAGDHLKMSDIYTDAHVDVEVPHYTGMHATDTIRVRWQGRVNYNSAIIPVGDPPGKRLISIPRLEVIDNVGRSVEVGYSVKEKGIGETQESERLTLHIDPQTVHPLPAPSYSASKVTVNYGGQTGYTVRARWVGVTTRDTETQDVTTGQANVFNIPSAWISENAGKTVLINYSIVRKNSSEQRMFSQVLRVNIARAGL</sequence>
<reference evidence="3" key="1">
    <citation type="submission" date="2021-03" db="EMBL/GenBank/DDBJ databases">
        <title>Genomic analysis provides insights into the functional capacity of soil bacteria communities inhabiting an altitudinal gradient in the Atacama Desert.</title>
        <authorList>
            <person name="Gonzalez M."/>
            <person name="Maldonado J."/>
            <person name="Maza F."/>
            <person name="Hodar C."/>
            <person name="Cortes M."/>
            <person name="Palma R."/>
            <person name="Andreani C."/>
            <person name="Gaete A."/>
            <person name="Vasquez-Dean J."/>
            <person name="Acuna V."/>
            <person name="Aguado M."/>
            <person name="Mandakovic D."/>
            <person name="Latorre M."/>
            <person name="Orellana A."/>
            <person name="Gutierrez R."/>
            <person name="Montecino M."/>
            <person name="Allende M."/>
            <person name="Maass A."/>
            <person name="Cambiazo V."/>
        </authorList>
    </citation>
    <scope>NUCLEOTIDE SEQUENCE</scope>
    <source>
        <strain evidence="3">ISL-25</strain>
    </source>
</reference>
<feature type="signal peptide" evidence="2">
    <location>
        <begin position="1"/>
        <end position="19"/>
    </location>
</feature>
<evidence type="ECO:0000313" key="4">
    <source>
        <dbReference type="Proteomes" id="UP000692896"/>
    </source>
</evidence>
<dbReference type="RefSeq" id="WP_214913470.1">
    <property type="nucleotide sequence ID" value="NZ_JAGGNX010000003.1"/>
</dbReference>
<dbReference type="AlphaFoldDB" id="A0A944DKM8"/>
<evidence type="ECO:0000256" key="2">
    <source>
        <dbReference type="SAM" id="SignalP"/>
    </source>
</evidence>
<feature type="chain" id="PRO_5037037403" description="Lipoprotein" evidence="2">
    <location>
        <begin position="20"/>
        <end position="523"/>
    </location>
</feature>
<evidence type="ECO:0000256" key="1">
    <source>
        <dbReference type="SAM" id="MobiDB-lite"/>
    </source>
</evidence>
<proteinExistence type="predicted"/>
<evidence type="ECO:0008006" key="5">
    <source>
        <dbReference type="Google" id="ProtNLM"/>
    </source>
</evidence>
<dbReference type="Proteomes" id="UP000692896">
    <property type="component" value="Unassembled WGS sequence"/>
</dbReference>
<dbReference type="PROSITE" id="PS51257">
    <property type="entry name" value="PROKAR_LIPOPROTEIN"/>
    <property type="match status" value="1"/>
</dbReference>
<name>A0A944DKM8_PSEFL</name>
<feature type="region of interest" description="Disordered" evidence="1">
    <location>
        <begin position="28"/>
        <end position="51"/>
    </location>
</feature>